<protein>
    <submittedName>
        <fullName evidence="2">Uncharacterized protein</fullName>
    </submittedName>
</protein>
<keyword evidence="1" id="KW-0472">Membrane</keyword>
<keyword evidence="1" id="KW-0812">Transmembrane</keyword>
<dbReference type="AlphaFoldDB" id="A0A0C2CTU3"/>
<dbReference type="EMBL" id="JMCC02000070">
    <property type="protein sequence ID" value="KIG14576.1"/>
    <property type="molecule type" value="Genomic_DNA"/>
</dbReference>
<accession>A0A0C2CTU3</accession>
<dbReference type="Proteomes" id="UP000031599">
    <property type="component" value="Unassembled WGS sequence"/>
</dbReference>
<keyword evidence="1" id="KW-1133">Transmembrane helix</keyword>
<proteinExistence type="predicted"/>
<name>A0A0C2CTU3_9BACT</name>
<evidence type="ECO:0000256" key="1">
    <source>
        <dbReference type="SAM" id="Phobius"/>
    </source>
</evidence>
<sequence length="160" mass="16812">MTGNTNLKYALFPNLDAARAAQVEVDAAIDGEVDLLENAADLAQDKLPLRHTMAGFGTIVGASVVAGLMLAAVAGVVMLGFDALPPSIPAPYWTLAIVVVLASLLGGLAGALSYSTRARDELRRLRTLLRFGNSVLLIETEQNLDALLRRRGAVQTGTLA</sequence>
<evidence type="ECO:0000313" key="3">
    <source>
        <dbReference type="Proteomes" id="UP000031599"/>
    </source>
</evidence>
<gene>
    <name evidence="2" type="ORF">DB30_06631</name>
</gene>
<comment type="caution">
    <text evidence="2">The sequence shown here is derived from an EMBL/GenBank/DDBJ whole genome shotgun (WGS) entry which is preliminary data.</text>
</comment>
<feature type="transmembrane region" description="Helical" evidence="1">
    <location>
        <begin position="56"/>
        <end position="81"/>
    </location>
</feature>
<reference evidence="2 3" key="1">
    <citation type="submission" date="2014-12" db="EMBL/GenBank/DDBJ databases">
        <title>Genome assembly of Enhygromyxa salina DSM 15201.</title>
        <authorList>
            <person name="Sharma G."/>
            <person name="Subramanian S."/>
        </authorList>
    </citation>
    <scope>NUCLEOTIDE SEQUENCE [LARGE SCALE GENOMIC DNA]</scope>
    <source>
        <strain evidence="2 3">DSM 15201</strain>
    </source>
</reference>
<evidence type="ECO:0000313" key="2">
    <source>
        <dbReference type="EMBL" id="KIG14576.1"/>
    </source>
</evidence>
<organism evidence="2 3">
    <name type="scientific">Enhygromyxa salina</name>
    <dbReference type="NCBI Taxonomy" id="215803"/>
    <lineage>
        <taxon>Bacteria</taxon>
        <taxon>Pseudomonadati</taxon>
        <taxon>Myxococcota</taxon>
        <taxon>Polyangia</taxon>
        <taxon>Nannocystales</taxon>
        <taxon>Nannocystaceae</taxon>
        <taxon>Enhygromyxa</taxon>
    </lineage>
</organism>
<feature type="transmembrane region" description="Helical" evidence="1">
    <location>
        <begin position="93"/>
        <end position="114"/>
    </location>
</feature>
<dbReference type="RefSeq" id="WP_052553330.1">
    <property type="nucleotide sequence ID" value="NZ_JMCC02000070.1"/>
</dbReference>